<accession>A0A2K8Z599</accession>
<keyword evidence="4" id="KW-1185">Reference proteome</keyword>
<organism evidence="3 4">
    <name type="scientific">Spirosoma pollinicola</name>
    <dbReference type="NCBI Taxonomy" id="2057025"/>
    <lineage>
        <taxon>Bacteria</taxon>
        <taxon>Pseudomonadati</taxon>
        <taxon>Bacteroidota</taxon>
        <taxon>Cytophagia</taxon>
        <taxon>Cytophagales</taxon>
        <taxon>Cytophagaceae</taxon>
        <taxon>Spirosoma</taxon>
    </lineage>
</organism>
<dbReference type="InterPro" id="IPR026444">
    <property type="entry name" value="Secre_tail"/>
</dbReference>
<dbReference type="NCBIfam" id="NF045639">
    <property type="entry name" value="GCX_COOH"/>
    <property type="match status" value="1"/>
</dbReference>
<evidence type="ECO:0000313" key="3">
    <source>
        <dbReference type="EMBL" id="AUD05067.1"/>
    </source>
</evidence>
<evidence type="ECO:0000256" key="1">
    <source>
        <dbReference type="SAM" id="SignalP"/>
    </source>
</evidence>
<dbReference type="AlphaFoldDB" id="A0A2K8Z599"/>
<dbReference type="Proteomes" id="UP000232883">
    <property type="component" value="Chromosome"/>
</dbReference>
<protein>
    <recommendedName>
        <fullName evidence="2">Secretion system C-terminal sorting domain-containing protein</fullName>
    </recommendedName>
</protein>
<dbReference type="InterPro" id="IPR055015">
    <property type="entry name" value="GCX_COOH"/>
</dbReference>
<feature type="domain" description="Secretion system C-terminal sorting" evidence="2">
    <location>
        <begin position="100"/>
        <end position="174"/>
    </location>
</feature>
<feature type="chain" id="PRO_5014752546" description="Secretion system C-terminal sorting domain-containing protein" evidence="1">
    <location>
        <begin position="19"/>
        <end position="178"/>
    </location>
</feature>
<dbReference type="Gene3D" id="2.60.40.4070">
    <property type="match status" value="1"/>
</dbReference>
<evidence type="ECO:0000259" key="2">
    <source>
        <dbReference type="Pfam" id="PF18962"/>
    </source>
</evidence>
<dbReference type="OrthoDB" id="953420at2"/>
<dbReference type="NCBIfam" id="TIGR04183">
    <property type="entry name" value="Por_Secre_tail"/>
    <property type="match status" value="1"/>
</dbReference>
<proteinExistence type="predicted"/>
<sequence length="178" mass="19285">MRLLLTLTGCCLSLLTFAQTTPQSLRIQLNYEKSGQYLEQAVETIEAVNTVGTTSTVAYQAGRSITMLPGFNAKSGSLFTADIKPVVSKTSEVSLQLKAYPNPFQQSTTIDYYLPADGSVTLLITDAQGKVISQLIQNESQSAGKHQIEWQPTAANAGVYIPIIESNKQKAVGRLVKN</sequence>
<keyword evidence="1" id="KW-0732">Signal</keyword>
<dbReference type="Pfam" id="PF18962">
    <property type="entry name" value="Por_Secre_tail"/>
    <property type="match status" value="1"/>
</dbReference>
<dbReference type="KEGG" id="spir:CWM47_26420"/>
<dbReference type="EMBL" id="CP025096">
    <property type="protein sequence ID" value="AUD05067.1"/>
    <property type="molecule type" value="Genomic_DNA"/>
</dbReference>
<name>A0A2K8Z599_9BACT</name>
<gene>
    <name evidence="3" type="ORF">CWM47_26420</name>
</gene>
<feature type="signal peptide" evidence="1">
    <location>
        <begin position="1"/>
        <end position="18"/>
    </location>
</feature>
<reference evidence="3 4" key="1">
    <citation type="submission" date="2017-11" db="EMBL/GenBank/DDBJ databases">
        <title>Taxonomic description and genome sequences of Spirosoma HA7 sp. nov., isolated from pollen microhabitat of Corylus avellana.</title>
        <authorList>
            <person name="Ambika Manirajan B."/>
            <person name="Suarez C."/>
            <person name="Ratering S."/>
            <person name="Geissler-Plaum R."/>
            <person name="Cardinale M."/>
            <person name="Sylvia S."/>
        </authorList>
    </citation>
    <scope>NUCLEOTIDE SEQUENCE [LARGE SCALE GENOMIC DNA]</scope>
    <source>
        <strain evidence="3 4">HA7</strain>
    </source>
</reference>
<evidence type="ECO:0000313" key="4">
    <source>
        <dbReference type="Proteomes" id="UP000232883"/>
    </source>
</evidence>